<keyword evidence="6" id="KW-0067">ATP-binding</keyword>
<evidence type="ECO:0000256" key="4">
    <source>
        <dbReference type="ARBA" id="ARBA00022737"/>
    </source>
</evidence>
<evidence type="ECO:0000256" key="3">
    <source>
        <dbReference type="ARBA" id="ARBA00022614"/>
    </source>
</evidence>
<dbReference type="InterPro" id="IPR007111">
    <property type="entry name" value="NACHT_NTPase"/>
</dbReference>
<dbReference type="Pfam" id="PF17779">
    <property type="entry name" value="WHD_NOD2"/>
    <property type="match status" value="2"/>
</dbReference>
<dbReference type="InterPro" id="IPR041267">
    <property type="entry name" value="NLRP_HD2"/>
</dbReference>
<dbReference type="Proteomes" id="UP000261500">
    <property type="component" value="Unplaced"/>
</dbReference>
<keyword evidence="5" id="KW-0547">Nucleotide-binding</keyword>
<dbReference type="GO" id="GO:0005524">
    <property type="term" value="F:ATP binding"/>
    <property type="evidence" value="ECO:0007669"/>
    <property type="project" value="UniProtKB-KW"/>
</dbReference>
<dbReference type="InterPro" id="IPR051261">
    <property type="entry name" value="NLR"/>
</dbReference>
<dbReference type="InterPro" id="IPR027417">
    <property type="entry name" value="P-loop_NTPase"/>
</dbReference>
<dbReference type="GeneTree" id="ENSGT01070000253760"/>
<organism evidence="8 9">
    <name type="scientific">Poecilia latipinna</name>
    <name type="common">sailfin molly</name>
    <dbReference type="NCBI Taxonomy" id="48699"/>
    <lineage>
        <taxon>Eukaryota</taxon>
        <taxon>Metazoa</taxon>
        <taxon>Chordata</taxon>
        <taxon>Craniata</taxon>
        <taxon>Vertebrata</taxon>
        <taxon>Euteleostomi</taxon>
        <taxon>Actinopterygii</taxon>
        <taxon>Neopterygii</taxon>
        <taxon>Teleostei</taxon>
        <taxon>Neoteleostei</taxon>
        <taxon>Acanthomorphata</taxon>
        <taxon>Ovalentaria</taxon>
        <taxon>Atherinomorphae</taxon>
        <taxon>Cyprinodontiformes</taxon>
        <taxon>Poeciliidae</taxon>
        <taxon>Poeciliinae</taxon>
        <taxon>Poecilia</taxon>
    </lineage>
</organism>
<dbReference type="Pfam" id="PF14484">
    <property type="entry name" value="FISNA"/>
    <property type="match status" value="2"/>
</dbReference>
<keyword evidence="9" id="KW-1185">Reference proteome</keyword>
<proteinExistence type="predicted"/>
<evidence type="ECO:0000313" key="9">
    <source>
        <dbReference type="Proteomes" id="UP000261500"/>
    </source>
</evidence>
<dbReference type="PROSITE" id="PS50837">
    <property type="entry name" value="NACHT"/>
    <property type="match status" value="2"/>
</dbReference>
<dbReference type="InterPro" id="IPR029495">
    <property type="entry name" value="NACHT-assoc"/>
</dbReference>
<evidence type="ECO:0000259" key="7">
    <source>
        <dbReference type="PROSITE" id="PS50837"/>
    </source>
</evidence>
<reference evidence="8" key="2">
    <citation type="submission" date="2025-09" db="UniProtKB">
        <authorList>
            <consortium name="Ensembl"/>
        </authorList>
    </citation>
    <scope>IDENTIFICATION</scope>
</reference>
<evidence type="ECO:0000313" key="8">
    <source>
        <dbReference type="Ensembl" id="ENSPLAP00000024134.1"/>
    </source>
</evidence>
<comment type="subcellular location">
    <subcellularLocation>
        <location evidence="1">Cytoplasm</location>
    </subcellularLocation>
</comment>
<dbReference type="InterPro" id="IPR041075">
    <property type="entry name" value="NOD1/2_WH"/>
</dbReference>
<dbReference type="FunFam" id="3.40.50.300:FF:001524">
    <property type="entry name" value="Si:dkey-126g1.7"/>
    <property type="match status" value="2"/>
</dbReference>
<evidence type="ECO:0000256" key="5">
    <source>
        <dbReference type="ARBA" id="ARBA00022741"/>
    </source>
</evidence>
<keyword evidence="4" id="KW-0677">Repeat</keyword>
<dbReference type="GO" id="GO:0005737">
    <property type="term" value="C:cytoplasm"/>
    <property type="evidence" value="ECO:0007669"/>
    <property type="project" value="UniProtKB-SubCell"/>
</dbReference>
<reference evidence="8" key="1">
    <citation type="submission" date="2025-08" db="UniProtKB">
        <authorList>
            <consortium name="Ensembl"/>
        </authorList>
    </citation>
    <scope>IDENTIFICATION</scope>
</reference>
<evidence type="ECO:0000256" key="1">
    <source>
        <dbReference type="ARBA" id="ARBA00004496"/>
    </source>
</evidence>
<accession>A0A3B3VH57</accession>
<dbReference type="AlphaFoldDB" id="A0A3B3VH57"/>
<evidence type="ECO:0000256" key="2">
    <source>
        <dbReference type="ARBA" id="ARBA00022490"/>
    </source>
</evidence>
<dbReference type="Pfam" id="PF05729">
    <property type="entry name" value="NACHT"/>
    <property type="match status" value="2"/>
</dbReference>
<feature type="domain" description="NACHT" evidence="7">
    <location>
        <begin position="690"/>
        <end position="824"/>
    </location>
</feature>
<dbReference type="Gene3D" id="3.40.50.300">
    <property type="entry name" value="P-loop containing nucleotide triphosphate hydrolases"/>
    <property type="match status" value="2"/>
</dbReference>
<evidence type="ECO:0000256" key="6">
    <source>
        <dbReference type="ARBA" id="ARBA00022840"/>
    </source>
</evidence>
<dbReference type="Pfam" id="PF17776">
    <property type="entry name" value="NLRC4_HD2"/>
    <property type="match status" value="2"/>
</dbReference>
<dbReference type="STRING" id="48699.ENSPLAP00000024134"/>
<dbReference type="SUPFAM" id="SSF52540">
    <property type="entry name" value="P-loop containing nucleoside triphosphate hydrolases"/>
    <property type="match status" value="1"/>
</dbReference>
<dbReference type="SMART" id="SM01288">
    <property type="entry name" value="FISNA"/>
    <property type="match status" value="2"/>
</dbReference>
<dbReference type="Ensembl" id="ENSPLAT00000004159.1">
    <property type="protein sequence ID" value="ENSPLAP00000024134.1"/>
    <property type="gene ID" value="ENSPLAG00000010078.1"/>
</dbReference>
<keyword evidence="3" id="KW-0433">Leucine-rich repeat</keyword>
<feature type="domain" description="NACHT" evidence="7">
    <location>
        <begin position="89"/>
        <end position="220"/>
    </location>
</feature>
<keyword evidence="2" id="KW-0963">Cytoplasm</keyword>
<protein>
    <recommendedName>
        <fullName evidence="7">NACHT domain-containing protein</fullName>
    </recommendedName>
</protein>
<sequence length="1190" mass="137584">QRMDGWMDGWMHDLKEHLKMKFHSLSEGVAEHGNQTDLNQIYTELHITEGLTTEVNQEHEVRRIETTSNKQETIRREEIFKPGRDQPIRTVMTMGVAGIGKTLLTQKFTLDWAEGRTNQNIQFIFPFTFRELNMLKEETSLVGLIHDHFTKTRGISNFEQFQVLFIFDGLDESRLPLDFNNNQILTDINKSTSLDILLTNLIRRKLLPSAHLWITTRPAAANQIPAECVNMVTEVRGFTDPQKEEYFRKRFINDDDKASSIISHIQKSKSLHIMCHIPVFCWITAKVLEDVMKTREEGELPKTLTEMYIKFLLVQTKIKEKKYDGGSKTKSIWSPENRKLIESLGSLAFDQLLKGNLIFYDKDLKQCGIDIKDAALYSGVFTEMFKKERGMGNISVYSFVHLSIQEFLAAVYMLHCFTSRRSEVIKTFLGEHDTPTFTWFKWPWREKYRETSFDEFMKKVMEKSLSSKNGHLDLFVRFLHGLTVESNQRLLEDLLGQTENRPETIQRIITNLKNMNTDRISPDRSINIFYCLVEMNDVSFTQEIQRLLDSRKELSVTDCSALAFMLQMSEEVLDELDLEKYNTSQWGRHRLVPAVKNSDVGLQKVLQEHKISLRRRCECVTEGSDETGSRTLLNRIYTDLYITEGQREDVNTQHEVKQLERVSKIQNLQDSPIRCHDIFKTFPDQHGVIRVVLTNGVAGVGKTFSVQKFTLDWAEGLENQDVSVVVLLSFRELNLIRDEQHSLLSLLHVFHPTLQKLPAEQLAKCKLLFIFDGLDESRLSLDFNNSPLVSDVTQKSSVNVLLTNLIKGNLLPSALIWITTRPAAANQIPPSCVTRVTEVRGFTDAQKEEYFRRRYSEEELFSRIISHIKKSKPLHIMCGIPVFCWITATVLENMLTSEQRGELPKTMTDMYSRFLLIQTKRKKNKYHGGHETSPQDLMEADREVLLKLGKLAFEHLKKGNIMFYQEDLEQCGLDVTEASVYSGVCTEIFKRESVIFQKSVYCFVHLSIQEFLAAVYMLHCFTSRRSEVIKTFLGEEYNETSLDEFMKKVMEKSLSSKNGHLDLFVRFLHGLTVEFNQRLLGGLLGQTENSPETIQRIINNLKKMNSDEISPDRSINIFHCLVEMNDLSVFQEIQQLLESGNKLSVIQCSTLAFMLQMSEVLDELDLEKYNTSESGRLRLVPAVRNCRKAR</sequence>
<dbReference type="PANTHER" id="PTHR24106">
    <property type="entry name" value="NACHT, LRR AND CARD DOMAINS-CONTAINING"/>
    <property type="match status" value="1"/>
</dbReference>
<name>A0A3B3VH57_9TELE</name>